<feature type="compositionally biased region" description="Low complexity" evidence="1">
    <location>
        <begin position="805"/>
        <end position="818"/>
    </location>
</feature>
<dbReference type="OrthoDB" id="437459at2759"/>
<dbReference type="EMBL" id="CAJNJA010034694">
    <property type="protein sequence ID" value="CAE7696549.1"/>
    <property type="molecule type" value="Genomic_DNA"/>
</dbReference>
<dbReference type="Proteomes" id="UP000601435">
    <property type="component" value="Unassembled WGS sequence"/>
</dbReference>
<feature type="non-terminal residue" evidence="2">
    <location>
        <position position="1"/>
    </location>
</feature>
<evidence type="ECO:0000313" key="3">
    <source>
        <dbReference type="Proteomes" id="UP000601435"/>
    </source>
</evidence>
<proteinExistence type="predicted"/>
<comment type="caution">
    <text evidence="2">The sequence shown here is derived from an EMBL/GenBank/DDBJ whole genome shotgun (WGS) entry which is preliminary data.</text>
</comment>
<protein>
    <recommendedName>
        <fullName evidence="4">Retrovirus-related Pol polyprotein from transposon TNT 1-94</fullName>
    </recommendedName>
</protein>
<feature type="region of interest" description="Disordered" evidence="1">
    <location>
        <begin position="752"/>
        <end position="789"/>
    </location>
</feature>
<accession>A0A812WVG2</accession>
<dbReference type="AlphaFoldDB" id="A0A812WVG2"/>
<feature type="region of interest" description="Disordered" evidence="1">
    <location>
        <begin position="805"/>
        <end position="831"/>
    </location>
</feature>
<feature type="compositionally biased region" description="Acidic residues" evidence="1">
    <location>
        <begin position="890"/>
        <end position="908"/>
    </location>
</feature>
<feature type="region of interest" description="Disordered" evidence="1">
    <location>
        <begin position="710"/>
        <end position="739"/>
    </location>
</feature>
<keyword evidence="3" id="KW-1185">Reference proteome</keyword>
<feature type="compositionally biased region" description="Low complexity" evidence="1">
    <location>
        <begin position="295"/>
        <end position="312"/>
    </location>
</feature>
<gene>
    <name evidence="2" type="ORF">SNEC2469_LOCUS20071</name>
</gene>
<evidence type="ECO:0000313" key="2">
    <source>
        <dbReference type="EMBL" id="CAE7696549.1"/>
    </source>
</evidence>
<dbReference type="GO" id="GO:0003676">
    <property type="term" value="F:nucleic acid binding"/>
    <property type="evidence" value="ECO:0007669"/>
    <property type="project" value="InterPro"/>
</dbReference>
<sequence length="1200" mass="129708">MTSTDHDDNWDLSPASTLVRVAAISRPSLEQPLEICVDTAADESCLPLSFGRVGSRASGEPPLVDCQGNAIHTKGSRLATLEASGVELMERWVVSPVAQPILAAGKMMKQGWRFVDFDDLGMCFTSPGHEARIPVGYSNNTLVCSGVVRAISEAGPSQVCAVKVRLSGLLDRLLNNAEYFQEIAPGVHATTLTSQHHVDLGLYLPYEGLAYRTTLVKADGDWVLSELSSSIAELDDATSQVAEHAVEMIVFGHREPLSPSELGFVTDIPALDAPAPAPRDVPLDPLIEDLSGETEGAAVEGAGGAQAEPPGGDSERADAAMLGALADESESRRDTIVVDDVELSLNSTLSVLRRACQSLGIGKSGSKAVVFQRLCNQLDRLKLIEASRATEVPNSPVPHVPAAPKEPTPEQRRAHEAVHAPFEAWCSHCVAFKSRDDMHKAASSDRKFPVISFDYGFTSRSETDGPHEKLTFLCLHDSESGWREALPAPAKAGVHDGINVTSYLAAEICRLLSLLAYPNVVLQCDPEPACLKLRDEVRRMRSQMGLKTTVRQTPEGSHASNGGAEVAVQTLRQQANTILAMYEAETKLKVGTFHPLHAWSLRHASWILNRFVLRPGGLTPFEIIHGRPYQGKVVPYGETVMGLVSPGPKGKPRFIQAIMLGKCVPNDEFILCSGAGKLMLARTIRRLANGFTPALHDSVRDSPWRHPGFVAGSLGRSRTQRKPNVPPVSGEVAPSARDQLGGVSDVLAELTAPPETGRELEDDGDYSPSQVAGSDSGSSESASRDVTASPAADALLGPDLSLPTASAPAAAAAGPHSAMIDDQGNADAGDPMQVDAAISDAREHPPPIGDEGSSGPEPKRARIAAATVCGVEYHHADDDFEAAFSPEDIEGINDLDDVGSDDGDEGENDLSPPEELYRPFSPHEPSLSPDELAALDALCEKHEVDRLKAMGVLHQLDGDIQDCKSLTVKFVHTWRPKVHPSGHPVWLRRARLVAREFRFRDPMREGLYSPASQTILIRLLPSLNMSRQGYVLLSCDISDAYLTCEQPCRTTVSLHNTKYLLAYMLPGQRDGSAVWFRTFTNHLIAEGNITLWPGCEALFSLRNRSGGGLLHVDDLLGSGEHEELQRLAAVIEAKYKCTIEWLVREGDSLHFLKRKHILARVSLFRSCIGQGIKAQCDTGADILELFTDSDWASDRTTRKS</sequence>
<name>A0A812WVG2_9DINO</name>
<dbReference type="InterPro" id="IPR036397">
    <property type="entry name" value="RNaseH_sf"/>
</dbReference>
<organism evidence="2 3">
    <name type="scientific">Symbiodinium necroappetens</name>
    <dbReference type="NCBI Taxonomy" id="1628268"/>
    <lineage>
        <taxon>Eukaryota</taxon>
        <taxon>Sar</taxon>
        <taxon>Alveolata</taxon>
        <taxon>Dinophyceae</taxon>
        <taxon>Suessiales</taxon>
        <taxon>Symbiodiniaceae</taxon>
        <taxon>Symbiodinium</taxon>
    </lineage>
</organism>
<evidence type="ECO:0008006" key="4">
    <source>
        <dbReference type="Google" id="ProtNLM"/>
    </source>
</evidence>
<feature type="region of interest" description="Disordered" evidence="1">
    <location>
        <begin position="295"/>
        <end position="314"/>
    </location>
</feature>
<dbReference type="Gene3D" id="3.30.420.10">
    <property type="entry name" value="Ribonuclease H-like superfamily/Ribonuclease H"/>
    <property type="match status" value="1"/>
</dbReference>
<reference evidence="2" key="1">
    <citation type="submission" date="2021-02" db="EMBL/GenBank/DDBJ databases">
        <authorList>
            <person name="Dougan E. K."/>
            <person name="Rhodes N."/>
            <person name="Thang M."/>
            <person name="Chan C."/>
        </authorList>
    </citation>
    <scope>NUCLEOTIDE SEQUENCE</scope>
</reference>
<evidence type="ECO:0000256" key="1">
    <source>
        <dbReference type="SAM" id="MobiDB-lite"/>
    </source>
</evidence>
<feature type="compositionally biased region" description="Low complexity" evidence="1">
    <location>
        <begin position="767"/>
        <end position="781"/>
    </location>
</feature>
<feature type="region of interest" description="Disordered" evidence="1">
    <location>
        <begin position="890"/>
        <end position="914"/>
    </location>
</feature>